<dbReference type="AlphaFoldDB" id="A0A382DVM9"/>
<dbReference type="InterPro" id="IPR002821">
    <property type="entry name" value="Hydantoinase_A"/>
</dbReference>
<evidence type="ECO:0000313" key="3">
    <source>
        <dbReference type="EMBL" id="SVB41801.1"/>
    </source>
</evidence>
<evidence type="ECO:0000259" key="1">
    <source>
        <dbReference type="Pfam" id="PF01968"/>
    </source>
</evidence>
<dbReference type="GO" id="GO:0006749">
    <property type="term" value="P:glutathione metabolic process"/>
    <property type="evidence" value="ECO:0007669"/>
    <property type="project" value="TreeGrafter"/>
</dbReference>
<protein>
    <recommendedName>
        <fullName evidence="4">Hydantoinase A/oxoprolinase domain-containing protein</fullName>
    </recommendedName>
</protein>
<feature type="non-terminal residue" evidence="3">
    <location>
        <position position="586"/>
    </location>
</feature>
<dbReference type="InterPro" id="IPR045079">
    <property type="entry name" value="Oxoprolinase-like"/>
</dbReference>
<organism evidence="3">
    <name type="scientific">marine metagenome</name>
    <dbReference type="NCBI Taxonomy" id="408172"/>
    <lineage>
        <taxon>unclassified sequences</taxon>
        <taxon>metagenomes</taxon>
        <taxon>ecological metagenomes</taxon>
    </lineage>
</organism>
<name>A0A382DVM9_9ZZZZ</name>
<feature type="non-terminal residue" evidence="3">
    <location>
        <position position="1"/>
    </location>
</feature>
<dbReference type="EMBL" id="UINC01041058">
    <property type="protein sequence ID" value="SVB41801.1"/>
    <property type="molecule type" value="Genomic_DNA"/>
</dbReference>
<dbReference type="Pfam" id="PF05378">
    <property type="entry name" value="Hydant_A_N"/>
    <property type="match status" value="1"/>
</dbReference>
<dbReference type="PANTHER" id="PTHR11365">
    <property type="entry name" value="5-OXOPROLINASE RELATED"/>
    <property type="match status" value="1"/>
</dbReference>
<accession>A0A382DVM9</accession>
<dbReference type="InterPro" id="IPR008040">
    <property type="entry name" value="Hydant_A_N"/>
</dbReference>
<dbReference type="PANTHER" id="PTHR11365:SF23">
    <property type="entry name" value="HYPOTHETICAL 5-OXOPROLINASE (EUROFUNG)-RELATED"/>
    <property type="match status" value="1"/>
</dbReference>
<feature type="domain" description="Hydantoinase/oxoprolinase N-terminal" evidence="2">
    <location>
        <begin position="19"/>
        <end position="140"/>
    </location>
</feature>
<dbReference type="GO" id="GO:0017168">
    <property type="term" value="F:5-oxoprolinase (ATP-hydrolyzing) activity"/>
    <property type="evidence" value="ECO:0007669"/>
    <property type="project" value="TreeGrafter"/>
</dbReference>
<feature type="domain" description="Hydantoinase A/oxoprolinase" evidence="1">
    <location>
        <begin position="161"/>
        <end position="453"/>
    </location>
</feature>
<dbReference type="GO" id="GO:0005829">
    <property type="term" value="C:cytosol"/>
    <property type="evidence" value="ECO:0007669"/>
    <property type="project" value="TreeGrafter"/>
</dbReference>
<evidence type="ECO:0000259" key="2">
    <source>
        <dbReference type="Pfam" id="PF05378"/>
    </source>
</evidence>
<evidence type="ECO:0008006" key="4">
    <source>
        <dbReference type="Google" id="ProtNLM"/>
    </source>
</evidence>
<reference evidence="3" key="1">
    <citation type="submission" date="2018-05" db="EMBL/GenBank/DDBJ databases">
        <authorList>
            <person name="Lanie J.A."/>
            <person name="Ng W.-L."/>
            <person name="Kazmierczak K.M."/>
            <person name="Andrzejewski T.M."/>
            <person name="Davidsen T.M."/>
            <person name="Wayne K.J."/>
            <person name="Tettelin H."/>
            <person name="Glass J.I."/>
            <person name="Rusch D."/>
            <person name="Podicherti R."/>
            <person name="Tsui H.-C.T."/>
            <person name="Winkler M.E."/>
        </authorList>
    </citation>
    <scope>NUCLEOTIDE SEQUENCE</scope>
</reference>
<proteinExistence type="predicted"/>
<gene>
    <name evidence="3" type="ORF">METZ01_LOCUS194655</name>
</gene>
<sequence>TLAASMRNIDLPSLMAKGDMLIHGTTYAINAIITGNTAKTALLTTAGHPDILVLREGGRLEPFNFLVPFPKPYIPRALTFEVPERMDSHGQQVIPLDEEAVLSIIEKLKSKNVEAVSVCLLWSIANSSHEDRVGDLLAKHLPGIPYSLSHVLNPALREYRRASAVAIDASLKPLMTKYLGSLTERLSEVGFSGRTLVLTSQGGMIDAKELASQPIHAINSGPSMAPIAGRHYADLECEETNVIIADTGGTTYDVSLVRRGRIPKTRETWIGQPFRGHMTGFPSIDIKSVGAGGGSIARVDGGGILHVGPQSAGAEPGPVCYGSGGTEPTLTDACLVLGYLDPKYFLGGKMKLDVSSAEASIREKISEPLGLDLKAAAAAVVGVATENMVQAISEITVNQGIDPADAVLIGGGGAAGLNSTLIARRLGCPKLLIPETGAALSAYGAVMSDLTTEFRSMFFTTSEEWDLEGVNEILAGLEARCQSFVDGPGAGAVDHSIEFGVEARYASQVWEIDVPLRTGRFKGGRDRDALVQDFHSVHKEIFAINDPDSIVEMVSWTASVSCRLRGGMAGQIKSGTLGDGVVAKRL</sequence>
<dbReference type="Pfam" id="PF01968">
    <property type="entry name" value="Hydantoinase_A"/>
    <property type="match status" value="1"/>
</dbReference>